<feature type="compositionally biased region" description="Polar residues" evidence="1">
    <location>
        <begin position="52"/>
        <end position="61"/>
    </location>
</feature>
<keyword evidence="3" id="KW-1185">Reference proteome</keyword>
<sequence>MTDTPIYDQLRQELSSRRAVADSPPPKPRSRVERSQEPPAAPASSSTDETRQPVSVWTLVNANRRKR</sequence>
<gene>
    <name evidence="2" type="ORF">LWC34_44085</name>
</gene>
<name>A0ABS8ZQ94_9PSEU</name>
<comment type="caution">
    <text evidence="2">The sequence shown here is derived from an EMBL/GenBank/DDBJ whole genome shotgun (WGS) entry which is preliminary data.</text>
</comment>
<proteinExistence type="predicted"/>
<dbReference type="EMBL" id="JAJVCN010000004">
    <property type="protein sequence ID" value="MCE7009744.1"/>
    <property type="molecule type" value="Genomic_DNA"/>
</dbReference>
<feature type="region of interest" description="Disordered" evidence="1">
    <location>
        <begin position="12"/>
        <end position="67"/>
    </location>
</feature>
<reference evidence="2 3" key="1">
    <citation type="submission" date="2021-12" db="EMBL/GenBank/DDBJ databases">
        <title>Genome sequence of Kibdelosporangium philippinense ATCC 49844.</title>
        <authorList>
            <person name="Fedorov E.A."/>
            <person name="Omeragic M."/>
            <person name="Shalygina K.F."/>
            <person name="Maclea K.S."/>
        </authorList>
    </citation>
    <scope>NUCLEOTIDE SEQUENCE [LARGE SCALE GENOMIC DNA]</scope>
    <source>
        <strain evidence="2 3">ATCC 49844</strain>
    </source>
</reference>
<evidence type="ECO:0000313" key="2">
    <source>
        <dbReference type="EMBL" id="MCE7009744.1"/>
    </source>
</evidence>
<protein>
    <submittedName>
        <fullName evidence="2">Uncharacterized protein</fullName>
    </submittedName>
</protein>
<accession>A0ABS8ZQ94</accession>
<dbReference type="RefSeq" id="WP_233731259.1">
    <property type="nucleotide sequence ID" value="NZ_JAJVCN010000004.1"/>
</dbReference>
<evidence type="ECO:0000313" key="3">
    <source>
        <dbReference type="Proteomes" id="UP001521150"/>
    </source>
</evidence>
<evidence type="ECO:0000256" key="1">
    <source>
        <dbReference type="SAM" id="MobiDB-lite"/>
    </source>
</evidence>
<organism evidence="2 3">
    <name type="scientific">Kibdelosporangium philippinense</name>
    <dbReference type="NCBI Taxonomy" id="211113"/>
    <lineage>
        <taxon>Bacteria</taxon>
        <taxon>Bacillati</taxon>
        <taxon>Actinomycetota</taxon>
        <taxon>Actinomycetes</taxon>
        <taxon>Pseudonocardiales</taxon>
        <taxon>Pseudonocardiaceae</taxon>
        <taxon>Kibdelosporangium</taxon>
    </lineage>
</organism>
<dbReference type="Proteomes" id="UP001521150">
    <property type="component" value="Unassembled WGS sequence"/>
</dbReference>